<organism evidence="4">
    <name type="scientific">marine sediment metagenome</name>
    <dbReference type="NCBI Taxonomy" id="412755"/>
    <lineage>
        <taxon>unclassified sequences</taxon>
        <taxon>metagenomes</taxon>
        <taxon>ecological metagenomes</taxon>
    </lineage>
</organism>
<evidence type="ECO:0000313" key="4">
    <source>
        <dbReference type="EMBL" id="KKN92360.1"/>
    </source>
</evidence>
<protein>
    <recommendedName>
        <fullName evidence="5">Endopeptidase Clp</fullName>
    </recommendedName>
</protein>
<dbReference type="GO" id="GO:0006515">
    <property type="term" value="P:protein quality control for misfolded or incompletely synthesized proteins"/>
    <property type="evidence" value="ECO:0007669"/>
    <property type="project" value="TreeGrafter"/>
</dbReference>
<dbReference type="InterPro" id="IPR001907">
    <property type="entry name" value="ClpP"/>
</dbReference>
<dbReference type="AlphaFoldDB" id="A0A0F9UGM5"/>
<evidence type="ECO:0008006" key="5">
    <source>
        <dbReference type="Google" id="ProtNLM"/>
    </source>
</evidence>
<dbReference type="CDD" id="cd07017">
    <property type="entry name" value="S14_ClpP_2"/>
    <property type="match status" value="1"/>
</dbReference>
<dbReference type="GO" id="GO:0004176">
    <property type="term" value="F:ATP-dependent peptidase activity"/>
    <property type="evidence" value="ECO:0007669"/>
    <property type="project" value="InterPro"/>
</dbReference>
<sequence>MPKGVPKLDTELAKLNMMFDRGVDLDNRIIYIFGEINDSMAENVIMSLQHLSITDPLAGITIMINSEGGTVSSMFAIYDAMRACTNEIITIGIGEVCSAAGLLLVAGDKRLASRNCLFMAHQMIGGYSPDENIDTIEAQVAANKMCWDRWAVAMAEHTHQKVNYWKRELPSKLNELWLPVEKMKMPKYGIVDGVWE</sequence>
<keyword evidence="3" id="KW-0378">Hydrolase</keyword>
<keyword evidence="2" id="KW-0963">Cytoplasm</keyword>
<dbReference type="Gene3D" id="3.90.226.10">
    <property type="entry name" value="2-enoyl-CoA Hydratase, Chain A, domain 1"/>
    <property type="match status" value="1"/>
</dbReference>
<dbReference type="PANTHER" id="PTHR10381">
    <property type="entry name" value="ATP-DEPENDENT CLP PROTEASE PROTEOLYTIC SUBUNIT"/>
    <property type="match status" value="1"/>
</dbReference>
<dbReference type="PRINTS" id="PR00127">
    <property type="entry name" value="CLPPROTEASEP"/>
</dbReference>
<dbReference type="GO" id="GO:0051117">
    <property type="term" value="F:ATPase binding"/>
    <property type="evidence" value="ECO:0007669"/>
    <property type="project" value="TreeGrafter"/>
</dbReference>
<evidence type="ECO:0000256" key="3">
    <source>
        <dbReference type="ARBA" id="ARBA00022801"/>
    </source>
</evidence>
<evidence type="ECO:0000256" key="1">
    <source>
        <dbReference type="ARBA" id="ARBA00007039"/>
    </source>
</evidence>
<proteinExistence type="inferred from homology"/>
<dbReference type="SUPFAM" id="SSF52096">
    <property type="entry name" value="ClpP/crotonase"/>
    <property type="match status" value="1"/>
</dbReference>
<comment type="similarity">
    <text evidence="1">Belongs to the peptidase S14 family.</text>
</comment>
<reference evidence="4" key="1">
    <citation type="journal article" date="2015" name="Nature">
        <title>Complex archaea that bridge the gap between prokaryotes and eukaryotes.</title>
        <authorList>
            <person name="Spang A."/>
            <person name="Saw J.H."/>
            <person name="Jorgensen S.L."/>
            <person name="Zaremba-Niedzwiedzka K."/>
            <person name="Martijn J."/>
            <person name="Lind A.E."/>
            <person name="van Eijk R."/>
            <person name="Schleper C."/>
            <person name="Guy L."/>
            <person name="Ettema T.J."/>
        </authorList>
    </citation>
    <scope>NUCLEOTIDE SEQUENCE</scope>
</reference>
<dbReference type="PANTHER" id="PTHR10381:SF70">
    <property type="entry name" value="ATP-DEPENDENT CLP PROTEASE PROTEOLYTIC SUBUNIT"/>
    <property type="match status" value="1"/>
</dbReference>
<dbReference type="InterPro" id="IPR023562">
    <property type="entry name" value="ClpP/TepA"/>
</dbReference>
<evidence type="ECO:0000256" key="2">
    <source>
        <dbReference type="ARBA" id="ARBA00022490"/>
    </source>
</evidence>
<gene>
    <name evidence="4" type="ORF">LCGC14_0208510</name>
</gene>
<dbReference type="InterPro" id="IPR029045">
    <property type="entry name" value="ClpP/crotonase-like_dom_sf"/>
</dbReference>
<comment type="caution">
    <text evidence="4">The sequence shown here is derived from an EMBL/GenBank/DDBJ whole genome shotgun (WGS) entry which is preliminary data.</text>
</comment>
<accession>A0A0F9UGM5</accession>
<dbReference type="Pfam" id="PF00574">
    <property type="entry name" value="CLP_protease"/>
    <property type="match status" value="1"/>
</dbReference>
<dbReference type="GO" id="GO:0009368">
    <property type="term" value="C:endopeptidase Clp complex"/>
    <property type="evidence" value="ECO:0007669"/>
    <property type="project" value="TreeGrafter"/>
</dbReference>
<name>A0A0F9UGM5_9ZZZZ</name>
<dbReference type="GO" id="GO:0004252">
    <property type="term" value="F:serine-type endopeptidase activity"/>
    <property type="evidence" value="ECO:0007669"/>
    <property type="project" value="InterPro"/>
</dbReference>
<dbReference type="EMBL" id="LAZR01000095">
    <property type="protein sequence ID" value="KKN92360.1"/>
    <property type="molecule type" value="Genomic_DNA"/>
</dbReference>